<name>A0ABQ4NNZ2_9RHOB</name>
<dbReference type="RefSeq" id="WP_220749638.1">
    <property type="nucleotide sequence ID" value="NZ_BPFH01000005.1"/>
</dbReference>
<evidence type="ECO:0000256" key="1">
    <source>
        <dbReference type="PROSITE-ProRule" id="PRU00339"/>
    </source>
</evidence>
<dbReference type="SMART" id="SM00028">
    <property type="entry name" value="TPR"/>
    <property type="match status" value="1"/>
</dbReference>
<organism evidence="3 4">
    <name type="scientific">Jannaschia pagri</name>
    <dbReference type="NCBI Taxonomy" id="2829797"/>
    <lineage>
        <taxon>Bacteria</taxon>
        <taxon>Pseudomonadati</taxon>
        <taxon>Pseudomonadota</taxon>
        <taxon>Alphaproteobacteria</taxon>
        <taxon>Rhodobacterales</taxon>
        <taxon>Roseobacteraceae</taxon>
        <taxon>Jannaschia</taxon>
    </lineage>
</organism>
<evidence type="ECO:0000313" key="3">
    <source>
        <dbReference type="EMBL" id="GIT96133.1"/>
    </source>
</evidence>
<feature type="repeat" description="TPR" evidence="1">
    <location>
        <begin position="90"/>
        <end position="123"/>
    </location>
</feature>
<feature type="signal peptide" evidence="2">
    <location>
        <begin position="1"/>
        <end position="20"/>
    </location>
</feature>
<feature type="chain" id="PRO_5047086521" description="Tetratricopeptide repeat-containing protein" evidence="2">
    <location>
        <begin position="21"/>
        <end position="176"/>
    </location>
</feature>
<sequence>MSRLPLLTVALVALPSLAFAAGSGPTTPTQTTKQCTGSQVYDAATKACVDSRDSSMNDTLRLDAARELAAFDRADDALAILANLENAETPEALTLRGFATRKAGDFETAMTFYDAALAIDPDYILARSYMGQGLAEKGQTEAARTQLALIRQAGGRGTWAETSLARAIETGRGYGQ</sequence>
<evidence type="ECO:0000256" key="2">
    <source>
        <dbReference type="SAM" id="SignalP"/>
    </source>
</evidence>
<dbReference type="InterPro" id="IPR019734">
    <property type="entry name" value="TPR_rpt"/>
</dbReference>
<accession>A0ABQ4NNZ2</accession>
<protein>
    <recommendedName>
        <fullName evidence="5">Tetratricopeptide repeat-containing protein</fullName>
    </recommendedName>
</protein>
<keyword evidence="1" id="KW-0802">TPR repeat</keyword>
<dbReference type="SUPFAM" id="SSF48452">
    <property type="entry name" value="TPR-like"/>
    <property type="match status" value="1"/>
</dbReference>
<dbReference type="Gene3D" id="1.25.40.10">
    <property type="entry name" value="Tetratricopeptide repeat domain"/>
    <property type="match status" value="1"/>
</dbReference>
<keyword evidence="2" id="KW-0732">Signal</keyword>
<proteinExistence type="predicted"/>
<dbReference type="Proteomes" id="UP000786693">
    <property type="component" value="Unassembled WGS sequence"/>
</dbReference>
<evidence type="ECO:0000313" key="4">
    <source>
        <dbReference type="Proteomes" id="UP000786693"/>
    </source>
</evidence>
<gene>
    <name evidence="3" type="ORF">JANAI62_27560</name>
</gene>
<evidence type="ECO:0008006" key="5">
    <source>
        <dbReference type="Google" id="ProtNLM"/>
    </source>
</evidence>
<dbReference type="Pfam" id="PF14559">
    <property type="entry name" value="TPR_19"/>
    <property type="match status" value="1"/>
</dbReference>
<keyword evidence="4" id="KW-1185">Reference proteome</keyword>
<reference evidence="3 4" key="1">
    <citation type="submission" date="2021-05" db="EMBL/GenBank/DDBJ databases">
        <title>Bacteria Genome sequencing.</title>
        <authorList>
            <person name="Takabe Y."/>
            <person name="Nakajima Y."/>
            <person name="Suzuki S."/>
            <person name="Shiozaki T."/>
        </authorList>
    </citation>
    <scope>NUCLEOTIDE SEQUENCE [LARGE SCALE GENOMIC DNA]</scope>
    <source>
        <strain evidence="3 4">AI_62</strain>
    </source>
</reference>
<comment type="caution">
    <text evidence="3">The sequence shown here is derived from an EMBL/GenBank/DDBJ whole genome shotgun (WGS) entry which is preliminary data.</text>
</comment>
<dbReference type="PROSITE" id="PS50005">
    <property type="entry name" value="TPR"/>
    <property type="match status" value="1"/>
</dbReference>
<dbReference type="EMBL" id="BPFH01000005">
    <property type="protein sequence ID" value="GIT96133.1"/>
    <property type="molecule type" value="Genomic_DNA"/>
</dbReference>
<dbReference type="InterPro" id="IPR011990">
    <property type="entry name" value="TPR-like_helical_dom_sf"/>
</dbReference>